<keyword evidence="2" id="KW-1185">Reference proteome</keyword>
<evidence type="ECO:0000313" key="1">
    <source>
        <dbReference type="EMBL" id="UUI72368.1"/>
    </source>
</evidence>
<proteinExistence type="predicted"/>
<protein>
    <submittedName>
        <fullName evidence="1">Uncharacterized protein</fullName>
    </submittedName>
</protein>
<gene>
    <name evidence="1" type="ORF">NP048_02545</name>
</gene>
<dbReference type="EMBL" id="CP101987">
    <property type="protein sequence ID" value="UUI72368.1"/>
    <property type="molecule type" value="Genomic_DNA"/>
</dbReference>
<organism evidence="1 2">
    <name type="scientific">Cellulomonas xiejunii</name>
    <dbReference type="NCBI Taxonomy" id="2968083"/>
    <lineage>
        <taxon>Bacteria</taxon>
        <taxon>Bacillati</taxon>
        <taxon>Actinomycetota</taxon>
        <taxon>Actinomycetes</taxon>
        <taxon>Micrococcales</taxon>
        <taxon>Cellulomonadaceae</taxon>
        <taxon>Cellulomonas</taxon>
    </lineage>
</organism>
<evidence type="ECO:0000313" key="2">
    <source>
        <dbReference type="Proteomes" id="UP001316384"/>
    </source>
</evidence>
<reference evidence="1 2" key="1">
    <citation type="submission" date="2022-07" db="EMBL/GenBank/DDBJ databases">
        <title>Novel species in genus cellulomonas.</title>
        <authorList>
            <person name="Ye L."/>
        </authorList>
    </citation>
    <scope>NUCLEOTIDE SEQUENCE [LARGE SCALE GENOMIC DNA]</scope>
    <source>
        <strain evidence="2">zg-B89</strain>
    </source>
</reference>
<accession>A0ABY5KVK9</accession>
<dbReference type="RefSeq" id="WP_227577930.1">
    <property type="nucleotide sequence ID" value="NZ_CP101987.1"/>
</dbReference>
<sequence length="154" mass="17208">MFRYEKTPPELTVFSNDWYVVDRDRDVWLRSLGTSGPSGDRVYALSVRGKMIAFEVSDTDEGALVEQMQTFGASHQARFAHGIPWQTFPDEDERVALEELAAEALLAYRAGERTHYGLPPEQHRVRLPGRHAPVHVLADFGYGTELSTGGDSNG</sequence>
<name>A0ABY5KVK9_9CELL</name>
<dbReference type="Proteomes" id="UP001316384">
    <property type="component" value="Chromosome"/>
</dbReference>